<accession>A0A0D2C5D1</accession>
<gene>
    <name evidence="2" type="ORF">PV05_00336</name>
</gene>
<name>A0A0D2C5D1_9EURO</name>
<keyword evidence="3" id="KW-1185">Reference proteome</keyword>
<dbReference type="PROSITE" id="PS51725">
    <property type="entry name" value="ABM"/>
    <property type="match status" value="1"/>
</dbReference>
<dbReference type="Pfam" id="PF03992">
    <property type="entry name" value="ABM"/>
    <property type="match status" value="1"/>
</dbReference>
<dbReference type="GeneID" id="25322244"/>
<dbReference type="EMBL" id="KN847317">
    <property type="protein sequence ID" value="KIW60091.1"/>
    <property type="molecule type" value="Genomic_DNA"/>
</dbReference>
<dbReference type="RefSeq" id="XP_013320675.1">
    <property type="nucleotide sequence ID" value="XM_013465221.1"/>
</dbReference>
<evidence type="ECO:0000313" key="3">
    <source>
        <dbReference type="Proteomes" id="UP000054342"/>
    </source>
</evidence>
<dbReference type="OrthoDB" id="4268580at2759"/>
<dbReference type="Gene3D" id="3.30.70.100">
    <property type="match status" value="1"/>
</dbReference>
<reference evidence="2 3" key="1">
    <citation type="submission" date="2015-01" db="EMBL/GenBank/DDBJ databases">
        <title>The Genome Sequence of Exophiala xenobiotica CBS118157.</title>
        <authorList>
            <consortium name="The Broad Institute Genomics Platform"/>
            <person name="Cuomo C."/>
            <person name="de Hoog S."/>
            <person name="Gorbushina A."/>
            <person name="Stielow B."/>
            <person name="Teixiera M."/>
            <person name="Abouelleil A."/>
            <person name="Chapman S.B."/>
            <person name="Priest M."/>
            <person name="Young S.K."/>
            <person name="Wortman J."/>
            <person name="Nusbaum C."/>
            <person name="Birren B."/>
        </authorList>
    </citation>
    <scope>NUCLEOTIDE SEQUENCE [LARGE SCALE GENOMIC DNA]</scope>
    <source>
        <strain evidence="2 3">CBS 118157</strain>
    </source>
</reference>
<dbReference type="HOGENOM" id="CLU_127577_0_0_1"/>
<dbReference type="InterPro" id="IPR011008">
    <property type="entry name" value="Dimeric_a/b-barrel"/>
</dbReference>
<sequence>MAEHLTISNFPGSIVCWQDQIASWPVDTPYTFINTVVVPTAEDVDAFLKAWADVAGIMKGQSGFLSAQLYRGCPDKNGRNNILVLVAVWESVAAYQAAGQRPELQEAIVKFPKGTVEHFLMATKVAVPGLCTASE</sequence>
<dbReference type="SUPFAM" id="SSF54909">
    <property type="entry name" value="Dimeric alpha+beta barrel"/>
    <property type="match status" value="1"/>
</dbReference>
<dbReference type="InterPro" id="IPR007138">
    <property type="entry name" value="ABM_dom"/>
</dbReference>
<organism evidence="2 3">
    <name type="scientific">Exophiala xenobiotica</name>
    <dbReference type="NCBI Taxonomy" id="348802"/>
    <lineage>
        <taxon>Eukaryota</taxon>
        <taxon>Fungi</taxon>
        <taxon>Dikarya</taxon>
        <taxon>Ascomycota</taxon>
        <taxon>Pezizomycotina</taxon>
        <taxon>Eurotiomycetes</taxon>
        <taxon>Chaetothyriomycetidae</taxon>
        <taxon>Chaetothyriales</taxon>
        <taxon>Herpotrichiellaceae</taxon>
        <taxon>Exophiala</taxon>
    </lineage>
</organism>
<dbReference type="Proteomes" id="UP000054342">
    <property type="component" value="Unassembled WGS sequence"/>
</dbReference>
<evidence type="ECO:0000313" key="2">
    <source>
        <dbReference type="EMBL" id="KIW60091.1"/>
    </source>
</evidence>
<feature type="domain" description="ABM" evidence="1">
    <location>
        <begin position="30"/>
        <end position="125"/>
    </location>
</feature>
<evidence type="ECO:0000259" key="1">
    <source>
        <dbReference type="PROSITE" id="PS51725"/>
    </source>
</evidence>
<proteinExistence type="predicted"/>
<dbReference type="AlphaFoldDB" id="A0A0D2C5D1"/>
<protein>
    <recommendedName>
        <fullName evidence="1">ABM domain-containing protein</fullName>
    </recommendedName>
</protein>